<keyword evidence="2" id="KW-1185">Reference proteome</keyword>
<gene>
    <name evidence="1" type="ORF">KV110_15005</name>
</gene>
<dbReference type="EMBL" id="CP078145">
    <property type="protein sequence ID" value="QXN94245.1"/>
    <property type="molecule type" value="Genomic_DNA"/>
</dbReference>
<evidence type="ECO:0000313" key="1">
    <source>
        <dbReference type="EMBL" id="QXN94245.1"/>
    </source>
</evidence>
<evidence type="ECO:0000313" key="2">
    <source>
        <dbReference type="Proteomes" id="UP000694257"/>
    </source>
</evidence>
<accession>A0ABX8S0Y9</accession>
<organism evidence="1 2">
    <name type="scientific">Nocardia iowensis</name>
    <dbReference type="NCBI Taxonomy" id="204891"/>
    <lineage>
        <taxon>Bacteria</taxon>
        <taxon>Bacillati</taxon>
        <taxon>Actinomycetota</taxon>
        <taxon>Actinomycetes</taxon>
        <taxon>Mycobacteriales</taxon>
        <taxon>Nocardiaceae</taxon>
        <taxon>Nocardia</taxon>
    </lineage>
</organism>
<proteinExistence type="predicted"/>
<protein>
    <recommendedName>
        <fullName evidence="3">DUF4760 domain-containing protein</fullName>
    </recommendedName>
</protein>
<dbReference type="Proteomes" id="UP000694257">
    <property type="component" value="Chromosome"/>
</dbReference>
<sequence>MSVVLAAAAIVVSLITVAYQVRSNRKQARESHRAELIASAFFDLLGGWALNRRAQIEPADLELLRTSAAQFYTAAFRLSALIEGETLEALKRFMRGGLDEKSEGGDSMQALWSLHCTVTECLGYRSVSQRDELVEMFWRSSRNVPSTLLGSIEPTSFADLLAARPEPVADSES</sequence>
<reference evidence="1 2" key="1">
    <citation type="submission" date="2021-07" db="EMBL/GenBank/DDBJ databases">
        <title>Whole Genome Sequence of Nocardia Iowensis.</title>
        <authorList>
            <person name="Lamm A."/>
            <person name="Collins-Fairclough A.M."/>
            <person name="Bunk B."/>
            <person name="Sproer C."/>
        </authorList>
    </citation>
    <scope>NUCLEOTIDE SEQUENCE [LARGE SCALE GENOMIC DNA]</scope>
    <source>
        <strain evidence="1 2">NRRL 5646</strain>
    </source>
</reference>
<name>A0ABX8S0Y9_NOCIO</name>
<dbReference type="RefSeq" id="WP_218476725.1">
    <property type="nucleotide sequence ID" value="NZ_BAABJN010000018.1"/>
</dbReference>
<evidence type="ECO:0008006" key="3">
    <source>
        <dbReference type="Google" id="ProtNLM"/>
    </source>
</evidence>